<dbReference type="InterPro" id="IPR001969">
    <property type="entry name" value="Aspartic_peptidase_AS"/>
</dbReference>
<dbReference type="OrthoDB" id="530362at2"/>
<evidence type="ECO:0000313" key="3">
    <source>
        <dbReference type="EMBL" id="QDV32267.1"/>
    </source>
</evidence>
<organism evidence="3 4">
    <name type="scientific">Tautonia plasticadhaerens</name>
    <dbReference type="NCBI Taxonomy" id="2527974"/>
    <lineage>
        <taxon>Bacteria</taxon>
        <taxon>Pseudomonadati</taxon>
        <taxon>Planctomycetota</taxon>
        <taxon>Planctomycetia</taxon>
        <taxon>Isosphaerales</taxon>
        <taxon>Isosphaeraceae</taxon>
        <taxon>Tautonia</taxon>
    </lineage>
</organism>
<gene>
    <name evidence="3" type="ORF">ElP_00900</name>
</gene>
<evidence type="ECO:0000313" key="4">
    <source>
        <dbReference type="Proteomes" id="UP000317835"/>
    </source>
</evidence>
<proteinExistence type="predicted"/>
<dbReference type="Proteomes" id="UP000317835">
    <property type="component" value="Chromosome"/>
</dbReference>
<dbReference type="RefSeq" id="WP_145266240.1">
    <property type="nucleotide sequence ID" value="NZ_CP036426.1"/>
</dbReference>
<dbReference type="GO" id="GO:0006508">
    <property type="term" value="P:proteolysis"/>
    <property type="evidence" value="ECO:0007669"/>
    <property type="project" value="InterPro"/>
</dbReference>
<evidence type="ECO:0000256" key="1">
    <source>
        <dbReference type="ARBA" id="ARBA00022801"/>
    </source>
</evidence>
<reference evidence="3 4" key="1">
    <citation type="submission" date="2019-02" db="EMBL/GenBank/DDBJ databases">
        <title>Deep-cultivation of Planctomycetes and their phenomic and genomic characterization uncovers novel biology.</title>
        <authorList>
            <person name="Wiegand S."/>
            <person name="Jogler M."/>
            <person name="Boedeker C."/>
            <person name="Pinto D."/>
            <person name="Vollmers J."/>
            <person name="Rivas-Marin E."/>
            <person name="Kohn T."/>
            <person name="Peeters S.H."/>
            <person name="Heuer A."/>
            <person name="Rast P."/>
            <person name="Oberbeckmann S."/>
            <person name="Bunk B."/>
            <person name="Jeske O."/>
            <person name="Meyerdierks A."/>
            <person name="Storesund J.E."/>
            <person name="Kallscheuer N."/>
            <person name="Luecker S."/>
            <person name="Lage O.M."/>
            <person name="Pohl T."/>
            <person name="Merkel B.J."/>
            <person name="Hornburger P."/>
            <person name="Mueller R.-W."/>
            <person name="Bruemmer F."/>
            <person name="Labrenz M."/>
            <person name="Spormann A.M."/>
            <person name="Op den Camp H."/>
            <person name="Overmann J."/>
            <person name="Amann R."/>
            <person name="Jetten M.S.M."/>
            <person name="Mascher T."/>
            <person name="Medema M.H."/>
            <person name="Devos D.P."/>
            <person name="Kaster A.-K."/>
            <person name="Ovreas L."/>
            <person name="Rohde M."/>
            <person name="Galperin M.Y."/>
            <person name="Jogler C."/>
        </authorList>
    </citation>
    <scope>NUCLEOTIDE SEQUENCE [LARGE SCALE GENOMIC DNA]</scope>
    <source>
        <strain evidence="3 4">ElP</strain>
    </source>
</reference>
<dbReference type="GO" id="GO:0004190">
    <property type="term" value="F:aspartic-type endopeptidase activity"/>
    <property type="evidence" value="ECO:0007669"/>
    <property type="project" value="InterPro"/>
</dbReference>
<name>A0A518GUK4_9BACT</name>
<dbReference type="InterPro" id="IPR001995">
    <property type="entry name" value="Peptidase_A2_cat"/>
</dbReference>
<dbReference type="InterPro" id="IPR021109">
    <property type="entry name" value="Peptidase_aspartic_dom_sf"/>
</dbReference>
<keyword evidence="1" id="KW-0378">Hydrolase</keyword>
<dbReference type="PROSITE" id="PS50175">
    <property type="entry name" value="ASP_PROT_RETROV"/>
    <property type="match status" value="1"/>
</dbReference>
<sequence>MRFPYQGYPVRGPDGAHLTLLYRPVIPVRIIGPAGDALAYGLVDTGADDTLIPDRFLGPLGVRVASGGGATIGSVGGAVPVRYGTVDLELRRRGRSHCWSALVGFYAGNRVILGHTGFLEYVTASFNGQRRSLTLTPNGTAPPPTMSSP</sequence>
<dbReference type="Gene3D" id="2.40.70.10">
    <property type="entry name" value="Acid Proteases"/>
    <property type="match status" value="1"/>
</dbReference>
<dbReference type="EMBL" id="CP036426">
    <property type="protein sequence ID" value="QDV32267.1"/>
    <property type="molecule type" value="Genomic_DNA"/>
</dbReference>
<protein>
    <recommendedName>
        <fullName evidence="2">Peptidase A2 domain-containing protein</fullName>
    </recommendedName>
</protein>
<evidence type="ECO:0000259" key="2">
    <source>
        <dbReference type="PROSITE" id="PS50175"/>
    </source>
</evidence>
<dbReference type="PROSITE" id="PS00141">
    <property type="entry name" value="ASP_PROTEASE"/>
    <property type="match status" value="1"/>
</dbReference>
<dbReference type="SUPFAM" id="SSF50630">
    <property type="entry name" value="Acid proteases"/>
    <property type="match status" value="1"/>
</dbReference>
<feature type="domain" description="Peptidase A2" evidence="2">
    <location>
        <begin position="39"/>
        <end position="82"/>
    </location>
</feature>
<dbReference type="KEGG" id="tpla:ElP_00900"/>
<dbReference type="AlphaFoldDB" id="A0A518GUK4"/>
<keyword evidence="4" id="KW-1185">Reference proteome</keyword>
<accession>A0A518GUK4</accession>